<comment type="similarity">
    <text evidence="1">Belongs to the peptidase S1 family.</text>
</comment>
<feature type="signal peptide" evidence="9">
    <location>
        <begin position="1"/>
        <end position="19"/>
    </location>
</feature>
<dbReference type="InterPro" id="IPR043504">
    <property type="entry name" value="Peptidase_S1_PA_chymotrypsin"/>
</dbReference>
<keyword evidence="5 8" id="KW-0720">Serine protease</keyword>
<keyword evidence="2 8" id="KW-0645">Protease</keyword>
<dbReference type="InterPro" id="IPR001314">
    <property type="entry name" value="Peptidase_S1A"/>
</dbReference>
<evidence type="ECO:0000259" key="10">
    <source>
        <dbReference type="PROSITE" id="PS50240"/>
    </source>
</evidence>
<dbReference type="PROSITE" id="PS00134">
    <property type="entry name" value="TRYPSIN_HIS"/>
    <property type="match status" value="1"/>
</dbReference>
<sequence length="279" mass="30378">MSKMWKLLSILAVISQISAKIDHRIVGGEDVDISTCGWQVSFQENDMHFCGGSIIDKEWILTAAHCVQRHSNPPQNLTVRVGSSLHNTGGRTYNVMHIEKHPRYNERASYDFDIALLKISKPISYTACTTVPVTLADSGREIPEGTMLSVTGWGATEMGGPGSITLQGVKVPAVSRDECNRNYTTQPGNEKVTDSMLCAGYSNGGKDSCQGDSGGPIVDENRIQVGVVSWGDGCALPGKPGVYAKVSHPDIISFIEDTIRVKYKIKKNQCKNKIFPNGF</sequence>
<dbReference type="PANTHER" id="PTHR24252:SF7">
    <property type="entry name" value="HYALIN"/>
    <property type="match status" value="1"/>
</dbReference>
<evidence type="ECO:0000256" key="4">
    <source>
        <dbReference type="ARBA" id="ARBA00022801"/>
    </source>
</evidence>
<feature type="domain" description="Peptidase S1" evidence="10">
    <location>
        <begin position="25"/>
        <end position="260"/>
    </location>
</feature>
<evidence type="ECO:0000256" key="5">
    <source>
        <dbReference type="ARBA" id="ARBA00022825"/>
    </source>
</evidence>
<dbReference type="PROSITE" id="PS50240">
    <property type="entry name" value="TRYPSIN_DOM"/>
    <property type="match status" value="1"/>
</dbReference>
<keyword evidence="6" id="KW-0865">Zymogen</keyword>
<dbReference type="SUPFAM" id="SSF50494">
    <property type="entry name" value="Trypsin-like serine proteases"/>
    <property type="match status" value="1"/>
</dbReference>
<keyword evidence="7" id="KW-1015">Disulfide bond</keyword>
<dbReference type="InterPro" id="IPR001254">
    <property type="entry name" value="Trypsin_dom"/>
</dbReference>
<dbReference type="InterPro" id="IPR018114">
    <property type="entry name" value="TRYPSIN_HIS"/>
</dbReference>
<dbReference type="GO" id="GO:0006508">
    <property type="term" value="P:proteolysis"/>
    <property type="evidence" value="ECO:0007669"/>
    <property type="project" value="UniProtKB-KW"/>
</dbReference>
<dbReference type="PRINTS" id="PR00722">
    <property type="entry name" value="CHYMOTRYPSIN"/>
</dbReference>
<evidence type="ECO:0000256" key="1">
    <source>
        <dbReference type="ARBA" id="ARBA00007664"/>
    </source>
</evidence>
<proteinExistence type="inferred from homology"/>
<dbReference type="GO" id="GO:0004252">
    <property type="term" value="F:serine-type endopeptidase activity"/>
    <property type="evidence" value="ECO:0007669"/>
    <property type="project" value="InterPro"/>
</dbReference>
<dbReference type="CDD" id="cd00190">
    <property type="entry name" value="Tryp_SPc"/>
    <property type="match status" value="1"/>
</dbReference>
<feature type="chain" id="PRO_5026713178" evidence="9">
    <location>
        <begin position="20"/>
        <end position="279"/>
    </location>
</feature>
<evidence type="ECO:0000256" key="3">
    <source>
        <dbReference type="ARBA" id="ARBA00022729"/>
    </source>
</evidence>
<dbReference type="AlphaFoldDB" id="A0A6M2E3L2"/>
<dbReference type="FunFam" id="2.40.10.10:FF:000077">
    <property type="entry name" value="Predicted protein"/>
    <property type="match status" value="1"/>
</dbReference>
<evidence type="ECO:0000313" key="11">
    <source>
        <dbReference type="EMBL" id="NOV51577.1"/>
    </source>
</evidence>
<evidence type="ECO:0000256" key="6">
    <source>
        <dbReference type="ARBA" id="ARBA00023145"/>
    </source>
</evidence>
<evidence type="ECO:0000256" key="8">
    <source>
        <dbReference type="RuleBase" id="RU363034"/>
    </source>
</evidence>
<evidence type="ECO:0000256" key="2">
    <source>
        <dbReference type="ARBA" id="ARBA00022670"/>
    </source>
</evidence>
<name>A0A6M2E3L2_XENCH</name>
<dbReference type="PANTHER" id="PTHR24252">
    <property type="entry name" value="ACROSIN-RELATED"/>
    <property type="match status" value="1"/>
</dbReference>
<dbReference type="InterPro" id="IPR009003">
    <property type="entry name" value="Peptidase_S1_PA"/>
</dbReference>
<protein>
    <submittedName>
        <fullName evidence="11">Putative trypsin-like serine protease</fullName>
    </submittedName>
</protein>
<organism evidence="11">
    <name type="scientific">Xenopsylla cheopis</name>
    <name type="common">Oriental rat flea</name>
    <name type="synonym">Pulex cheopis</name>
    <dbReference type="NCBI Taxonomy" id="163159"/>
    <lineage>
        <taxon>Eukaryota</taxon>
        <taxon>Metazoa</taxon>
        <taxon>Ecdysozoa</taxon>
        <taxon>Arthropoda</taxon>
        <taxon>Hexapoda</taxon>
        <taxon>Insecta</taxon>
        <taxon>Pterygota</taxon>
        <taxon>Neoptera</taxon>
        <taxon>Endopterygota</taxon>
        <taxon>Siphonaptera</taxon>
        <taxon>Pulicidae</taxon>
        <taxon>Xenopsyllinae</taxon>
        <taxon>Xenopsylla</taxon>
    </lineage>
</organism>
<dbReference type="EMBL" id="GIIL01007851">
    <property type="protein sequence ID" value="NOV51577.1"/>
    <property type="molecule type" value="Transcribed_RNA"/>
</dbReference>
<reference evidence="11" key="1">
    <citation type="submission" date="2020-03" db="EMBL/GenBank/DDBJ databases">
        <title>Transcriptomic Profiling of the Digestive Tract of the Rat Flea, Xenopsylla cheopis, Following Blood Feeding and Infection with Yersinia pestis.</title>
        <authorList>
            <person name="Bland D.M."/>
            <person name="Martens C.A."/>
            <person name="Virtaneva K."/>
            <person name="Kanakabandi K."/>
            <person name="Long D."/>
            <person name="Rosenke R."/>
            <person name="Saturday G.A."/>
            <person name="Hoyt F.H."/>
            <person name="Bruno D.P."/>
            <person name="Ribeiro J.M.C."/>
            <person name="Hinnebusch J."/>
        </authorList>
    </citation>
    <scope>NUCLEOTIDE SEQUENCE</scope>
</reference>
<dbReference type="Gene3D" id="2.40.10.10">
    <property type="entry name" value="Trypsin-like serine proteases"/>
    <property type="match status" value="2"/>
</dbReference>
<dbReference type="SMART" id="SM00020">
    <property type="entry name" value="Tryp_SPc"/>
    <property type="match status" value="1"/>
</dbReference>
<dbReference type="PROSITE" id="PS00135">
    <property type="entry name" value="TRYPSIN_SER"/>
    <property type="match status" value="1"/>
</dbReference>
<keyword evidence="4 8" id="KW-0378">Hydrolase</keyword>
<accession>A0A6M2E3L2</accession>
<keyword evidence="3 9" id="KW-0732">Signal</keyword>
<evidence type="ECO:0000256" key="9">
    <source>
        <dbReference type="SAM" id="SignalP"/>
    </source>
</evidence>
<dbReference type="Pfam" id="PF00089">
    <property type="entry name" value="Trypsin"/>
    <property type="match status" value="1"/>
</dbReference>
<evidence type="ECO:0000256" key="7">
    <source>
        <dbReference type="ARBA" id="ARBA00023157"/>
    </source>
</evidence>
<dbReference type="InterPro" id="IPR033116">
    <property type="entry name" value="TRYPSIN_SER"/>
</dbReference>